<feature type="compositionally biased region" description="Basic residues" evidence="1">
    <location>
        <begin position="155"/>
        <end position="179"/>
    </location>
</feature>
<feature type="compositionally biased region" description="Basic residues" evidence="1">
    <location>
        <begin position="401"/>
        <end position="419"/>
    </location>
</feature>
<organism evidence="2">
    <name type="scientific">uncultured Nocardioidaceae bacterium</name>
    <dbReference type="NCBI Taxonomy" id="253824"/>
    <lineage>
        <taxon>Bacteria</taxon>
        <taxon>Bacillati</taxon>
        <taxon>Actinomycetota</taxon>
        <taxon>Actinomycetes</taxon>
        <taxon>Propionibacteriales</taxon>
        <taxon>Nocardioidaceae</taxon>
        <taxon>environmental samples</taxon>
    </lineage>
</organism>
<feature type="non-terminal residue" evidence="2">
    <location>
        <position position="435"/>
    </location>
</feature>
<evidence type="ECO:0000256" key="1">
    <source>
        <dbReference type="SAM" id="MobiDB-lite"/>
    </source>
</evidence>
<reference evidence="2" key="1">
    <citation type="submission" date="2020-02" db="EMBL/GenBank/DDBJ databases">
        <authorList>
            <person name="Meier V. D."/>
        </authorList>
    </citation>
    <scope>NUCLEOTIDE SEQUENCE</scope>
    <source>
        <strain evidence="2">AVDCRST_MAG47</strain>
    </source>
</reference>
<gene>
    <name evidence="2" type="ORF">AVDCRST_MAG47-2329</name>
</gene>
<feature type="compositionally biased region" description="Low complexity" evidence="1">
    <location>
        <begin position="250"/>
        <end position="262"/>
    </location>
</feature>
<protein>
    <submittedName>
        <fullName evidence="2">Nucleoside ABC transporter, permease protein 2</fullName>
    </submittedName>
</protein>
<feature type="non-terminal residue" evidence="2">
    <location>
        <position position="1"/>
    </location>
</feature>
<feature type="compositionally biased region" description="Low complexity" evidence="1">
    <location>
        <begin position="83"/>
        <end position="103"/>
    </location>
</feature>
<feature type="compositionally biased region" description="Basic and acidic residues" evidence="1">
    <location>
        <begin position="227"/>
        <end position="240"/>
    </location>
</feature>
<feature type="compositionally biased region" description="Basic and acidic residues" evidence="1">
    <location>
        <begin position="128"/>
        <end position="144"/>
    </location>
</feature>
<name>A0A6J4NAS9_9ACTN</name>
<proteinExistence type="predicted"/>
<evidence type="ECO:0000313" key="2">
    <source>
        <dbReference type="EMBL" id="CAA9383230.1"/>
    </source>
</evidence>
<feature type="region of interest" description="Disordered" evidence="1">
    <location>
        <begin position="1"/>
        <end position="435"/>
    </location>
</feature>
<feature type="compositionally biased region" description="Basic residues" evidence="1">
    <location>
        <begin position="189"/>
        <end position="208"/>
    </location>
</feature>
<accession>A0A6J4NAS9</accession>
<feature type="compositionally biased region" description="Basic and acidic residues" evidence="1">
    <location>
        <begin position="1"/>
        <end position="39"/>
    </location>
</feature>
<feature type="compositionally biased region" description="Basic residues" evidence="1">
    <location>
        <begin position="331"/>
        <end position="366"/>
    </location>
</feature>
<dbReference type="EMBL" id="CADCUK010000155">
    <property type="protein sequence ID" value="CAA9383230.1"/>
    <property type="molecule type" value="Genomic_DNA"/>
</dbReference>
<sequence length="435" mass="48018">EHHGNSDRGSGDPADPDPRTLRRAPPDPARRHVRDRDGAVHLLRPGGRRPERALHPRRAGHQGVPAQGPQRQLGRVAGGGRLSGRAGARCGQPLPARGCGCRAGRPRRADVLPRLPDVGVRRPGRGVHRGDHEPDPRHDPDRHPAGPGGAGRCALRARGRHQHRDRGAVPRRRVLRRDRRQPGLPALHRPARGNPRRGRHRGTARRLRAALPGQPGRARGGPRRARVRADELPARPDPRGPRRQAVLQRAAHAAAAADPGTGRHPGRRRRALRPDGAGLPHVPLGRARDLPALPDPVGAAGPLRGGAPQGRGHRGHQGQPHPVAGGPAGRCLRRARRRLLHRRLDRRLRPRRLRGHRLHRARRGHHGALAPAGRHRRRGVLRLHAQPADPDQLRRQAPQRAARRRALPRDDHRRRRLRRPGPAAGRGRRALREEL</sequence>
<dbReference type="AlphaFoldDB" id="A0A6J4NAS9"/>